<name>B9TIH7_RICCO</name>
<dbReference type="AlphaFoldDB" id="B9TIH7"/>
<protein>
    <submittedName>
        <fullName evidence="2">Uncharacterized protein</fullName>
    </submittedName>
</protein>
<evidence type="ECO:0000313" key="2">
    <source>
        <dbReference type="EMBL" id="EEF24338.1"/>
    </source>
</evidence>
<dbReference type="Proteomes" id="UP000008311">
    <property type="component" value="Unassembled WGS sequence"/>
</dbReference>
<organism evidence="2 3">
    <name type="scientific">Ricinus communis</name>
    <name type="common">Castor bean</name>
    <dbReference type="NCBI Taxonomy" id="3988"/>
    <lineage>
        <taxon>Eukaryota</taxon>
        <taxon>Viridiplantae</taxon>
        <taxon>Streptophyta</taxon>
        <taxon>Embryophyta</taxon>
        <taxon>Tracheophyta</taxon>
        <taxon>Spermatophyta</taxon>
        <taxon>Magnoliopsida</taxon>
        <taxon>eudicotyledons</taxon>
        <taxon>Gunneridae</taxon>
        <taxon>Pentapetalae</taxon>
        <taxon>rosids</taxon>
        <taxon>fabids</taxon>
        <taxon>Malpighiales</taxon>
        <taxon>Euphorbiaceae</taxon>
        <taxon>Acalyphoideae</taxon>
        <taxon>Acalypheae</taxon>
        <taxon>Ricinus</taxon>
    </lineage>
</organism>
<evidence type="ECO:0000313" key="3">
    <source>
        <dbReference type="Proteomes" id="UP000008311"/>
    </source>
</evidence>
<sequence length="103" mass="10937">MARAVRGAGGITDWKVMRAPLAQFTMPMLFGPTMRTPVWRLNATRRACCATRSAIPVSAKPDANTMAARVPISAQDRMPSSTVSRLPTSTAQSGTSGSRSIEG</sequence>
<feature type="compositionally biased region" description="Polar residues" evidence="1">
    <location>
        <begin position="78"/>
        <end position="103"/>
    </location>
</feature>
<dbReference type="InParanoid" id="B9TIH7"/>
<dbReference type="EMBL" id="EQ982575">
    <property type="protein sequence ID" value="EEF24338.1"/>
    <property type="molecule type" value="Genomic_DNA"/>
</dbReference>
<gene>
    <name evidence="2" type="ORF">RCOM_1926680</name>
</gene>
<feature type="region of interest" description="Disordered" evidence="1">
    <location>
        <begin position="73"/>
        <end position="103"/>
    </location>
</feature>
<accession>B9TIH7</accession>
<keyword evidence="3" id="KW-1185">Reference proteome</keyword>
<evidence type="ECO:0000256" key="1">
    <source>
        <dbReference type="SAM" id="MobiDB-lite"/>
    </source>
</evidence>
<proteinExistence type="predicted"/>
<reference evidence="3" key="1">
    <citation type="journal article" date="2010" name="Nat. Biotechnol.">
        <title>Draft genome sequence of the oilseed species Ricinus communis.</title>
        <authorList>
            <person name="Chan A.P."/>
            <person name="Crabtree J."/>
            <person name="Zhao Q."/>
            <person name="Lorenzi H."/>
            <person name="Orvis J."/>
            <person name="Puiu D."/>
            <person name="Melake-Berhan A."/>
            <person name="Jones K.M."/>
            <person name="Redman J."/>
            <person name="Chen G."/>
            <person name="Cahoon E.B."/>
            <person name="Gedil M."/>
            <person name="Stanke M."/>
            <person name="Haas B.J."/>
            <person name="Wortman J.R."/>
            <person name="Fraser-Liggett C.M."/>
            <person name="Ravel J."/>
            <person name="Rabinowicz P.D."/>
        </authorList>
    </citation>
    <scope>NUCLEOTIDE SEQUENCE [LARGE SCALE GENOMIC DNA]</scope>
    <source>
        <strain evidence="3">cv. Hale</strain>
    </source>
</reference>